<dbReference type="Proteomes" id="UP000287352">
    <property type="component" value="Unassembled WGS sequence"/>
</dbReference>
<evidence type="ECO:0000313" key="2">
    <source>
        <dbReference type="Proteomes" id="UP000287352"/>
    </source>
</evidence>
<dbReference type="AlphaFoldDB" id="A0A401ZU20"/>
<dbReference type="EMBL" id="BIFR01000001">
    <property type="protein sequence ID" value="GCE10270.1"/>
    <property type="molecule type" value="Genomic_DNA"/>
</dbReference>
<protein>
    <submittedName>
        <fullName evidence="1">Uncharacterized protein</fullName>
    </submittedName>
</protein>
<keyword evidence="2" id="KW-1185">Reference proteome</keyword>
<accession>A0A401ZU20</accession>
<reference evidence="2" key="1">
    <citation type="submission" date="2018-12" db="EMBL/GenBank/DDBJ databases">
        <title>Tengunoibacter tsumagoiensis gen. nov., sp. nov., Dictyobacter kobayashii sp. nov., D. alpinus sp. nov., and D. joshuensis sp. nov. and description of Dictyobacteraceae fam. nov. within the order Ktedonobacterales isolated from Tengu-no-mugimeshi.</title>
        <authorList>
            <person name="Wang C.M."/>
            <person name="Zheng Y."/>
            <person name="Sakai Y."/>
            <person name="Toyoda A."/>
            <person name="Minakuchi Y."/>
            <person name="Abe K."/>
            <person name="Yokota A."/>
            <person name="Yabe S."/>
        </authorList>
    </citation>
    <scope>NUCLEOTIDE SEQUENCE [LARGE SCALE GENOMIC DNA]</scope>
    <source>
        <strain evidence="2">Uno3</strain>
    </source>
</reference>
<proteinExistence type="predicted"/>
<organism evidence="1 2">
    <name type="scientific">Tengunoibacter tsumagoiensis</name>
    <dbReference type="NCBI Taxonomy" id="2014871"/>
    <lineage>
        <taxon>Bacteria</taxon>
        <taxon>Bacillati</taxon>
        <taxon>Chloroflexota</taxon>
        <taxon>Ktedonobacteria</taxon>
        <taxon>Ktedonobacterales</taxon>
        <taxon>Dictyobacteraceae</taxon>
        <taxon>Tengunoibacter</taxon>
    </lineage>
</organism>
<sequence>MVFKNVLMKENIGTAEFIPDPTYFNYNASPPFILAPTPFFWRSFYGKPVTWV</sequence>
<name>A0A401ZU20_9CHLR</name>
<evidence type="ECO:0000313" key="1">
    <source>
        <dbReference type="EMBL" id="GCE10270.1"/>
    </source>
</evidence>
<comment type="caution">
    <text evidence="1">The sequence shown here is derived from an EMBL/GenBank/DDBJ whole genome shotgun (WGS) entry which is preliminary data.</text>
</comment>
<gene>
    <name evidence="1" type="ORF">KTT_01290</name>
</gene>